<evidence type="ECO:0000313" key="3">
    <source>
        <dbReference type="Proteomes" id="UP001596147"/>
    </source>
</evidence>
<comment type="caution">
    <text evidence="2">The sequence shown here is derived from an EMBL/GenBank/DDBJ whole genome shotgun (WGS) entry which is preliminary data.</text>
</comment>
<sequence length="106" mass="11917">MYCLNWKTFVIGTATGIIGGYLVSKSIQDQMPIPGEKVLASVKRAFKKEGSIDGSWLQMKPENYSKYALHTKVYRGGIMRTVNGERQQFEFIADAYTGSVIDIYPI</sequence>
<reference evidence="3" key="1">
    <citation type="journal article" date="2019" name="Int. J. Syst. Evol. Microbiol.">
        <title>The Global Catalogue of Microorganisms (GCM) 10K type strain sequencing project: providing services to taxonomists for standard genome sequencing and annotation.</title>
        <authorList>
            <consortium name="The Broad Institute Genomics Platform"/>
            <consortium name="The Broad Institute Genome Sequencing Center for Infectious Disease"/>
            <person name="Wu L."/>
            <person name="Ma J."/>
        </authorList>
    </citation>
    <scope>NUCLEOTIDE SEQUENCE [LARGE SCALE GENOMIC DNA]</scope>
    <source>
        <strain evidence="3">CGMCC 1.12237</strain>
    </source>
</reference>
<dbReference type="RefSeq" id="WP_318280922.1">
    <property type="nucleotide sequence ID" value="NZ_JBHSMC010000005.1"/>
</dbReference>
<dbReference type="Proteomes" id="UP001596147">
    <property type="component" value="Unassembled WGS sequence"/>
</dbReference>
<keyword evidence="3" id="KW-1185">Reference proteome</keyword>
<proteinExistence type="predicted"/>
<dbReference type="EMBL" id="JBHSMC010000005">
    <property type="protein sequence ID" value="MFC5464469.1"/>
    <property type="molecule type" value="Genomic_DNA"/>
</dbReference>
<feature type="domain" description="PepSY" evidence="1">
    <location>
        <begin position="37"/>
        <end position="104"/>
    </location>
</feature>
<accession>A0ABW0LFD6</accession>
<protein>
    <submittedName>
        <fullName evidence="2">PepSY domain-containing protein</fullName>
    </submittedName>
</protein>
<gene>
    <name evidence="2" type="ORF">ACFPM4_06795</name>
</gene>
<dbReference type="InterPro" id="IPR025711">
    <property type="entry name" value="PepSY"/>
</dbReference>
<evidence type="ECO:0000259" key="1">
    <source>
        <dbReference type="Pfam" id="PF03413"/>
    </source>
</evidence>
<dbReference type="Pfam" id="PF03413">
    <property type="entry name" value="PepSY"/>
    <property type="match status" value="1"/>
</dbReference>
<organism evidence="2 3">
    <name type="scientific">Lederbergia graminis</name>
    <dbReference type="NCBI Taxonomy" id="735518"/>
    <lineage>
        <taxon>Bacteria</taxon>
        <taxon>Bacillati</taxon>
        <taxon>Bacillota</taxon>
        <taxon>Bacilli</taxon>
        <taxon>Bacillales</taxon>
        <taxon>Bacillaceae</taxon>
        <taxon>Lederbergia</taxon>
    </lineage>
</organism>
<name>A0ABW0LFD6_9BACI</name>
<evidence type="ECO:0000313" key="2">
    <source>
        <dbReference type="EMBL" id="MFC5464469.1"/>
    </source>
</evidence>